<dbReference type="HAMAP" id="MF_00255">
    <property type="entry name" value="Gly_tRNA_synth_beta"/>
    <property type="match status" value="1"/>
</dbReference>
<comment type="similarity">
    <text evidence="2 10">Belongs to the class-II aminoacyl-tRNA synthetase family.</text>
</comment>
<dbReference type="PANTHER" id="PTHR30075">
    <property type="entry name" value="GLYCYL-TRNA SYNTHETASE"/>
    <property type="match status" value="1"/>
</dbReference>
<evidence type="ECO:0000256" key="7">
    <source>
        <dbReference type="ARBA" id="ARBA00022917"/>
    </source>
</evidence>
<dbReference type="PANTHER" id="PTHR30075:SF2">
    <property type="entry name" value="GLYCINE--TRNA LIGASE, CHLOROPLASTIC_MITOCHONDRIAL 2"/>
    <property type="match status" value="1"/>
</dbReference>
<evidence type="ECO:0000256" key="9">
    <source>
        <dbReference type="ARBA" id="ARBA00047937"/>
    </source>
</evidence>
<keyword evidence="3 10" id="KW-0963">Cytoplasm</keyword>
<evidence type="ECO:0000256" key="4">
    <source>
        <dbReference type="ARBA" id="ARBA00022598"/>
    </source>
</evidence>
<dbReference type="PROSITE" id="PS50861">
    <property type="entry name" value="AA_TRNA_LIGASE_II_GLYAB"/>
    <property type="match status" value="1"/>
</dbReference>
<proteinExistence type="inferred from homology"/>
<keyword evidence="4 10" id="KW-0436">Ligase</keyword>
<keyword evidence="5 10" id="KW-0547">Nucleotide-binding</keyword>
<keyword evidence="8 10" id="KW-0030">Aminoacyl-tRNA synthetase</keyword>
<dbReference type="SUPFAM" id="SSF109604">
    <property type="entry name" value="HD-domain/PDEase-like"/>
    <property type="match status" value="1"/>
</dbReference>
<evidence type="ECO:0000256" key="3">
    <source>
        <dbReference type="ARBA" id="ARBA00022490"/>
    </source>
</evidence>
<comment type="catalytic activity">
    <reaction evidence="9 10">
        <text>tRNA(Gly) + glycine + ATP = glycyl-tRNA(Gly) + AMP + diphosphate</text>
        <dbReference type="Rhea" id="RHEA:16013"/>
        <dbReference type="Rhea" id="RHEA-COMP:9664"/>
        <dbReference type="Rhea" id="RHEA-COMP:9683"/>
        <dbReference type="ChEBI" id="CHEBI:30616"/>
        <dbReference type="ChEBI" id="CHEBI:33019"/>
        <dbReference type="ChEBI" id="CHEBI:57305"/>
        <dbReference type="ChEBI" id="CHEBI:78442"/>
        <dbReference type="ChEBI" id="CHEBI:78522"/>
        <dbReference type="ChEBI" id="CHEBI:456215"/>
        <dbReference type="EC" id="6.1.1.14"/>
    </reaction>
</comment>
<name>A0ABV2J939_9FIRM</name>
<dbReference type="GO" id="GO:0004820">
    <property type="term" value="F:glycine-tRNA ligase activity"/>
    <property type="evidence" value="ECO:0007669"/>
    <property type="project" value="UniProtKB-EC"/>
</dbReference>
<dbReference type="Proteomes" id="UP001549162">
    <property type="component" value="Unassembled WGS sequence"/>
</dbReference>
<dbReference type="RefSeq" id="WP_354367610.1">
    <property type="nucleotide sequence ID" value="NZ_JBEPMA010000004.1"/>
</dbReference>
<gene>
    <name evidence="10" type="primary">glyS</name>
    <name evidence="12" type="ORF">ABID14_000924</name>
</gene>
<evidence type="ECO:0000256" key="1">
    <source>
        <dbReference type="ARBA" id="ARBA00004496"/>
    </source>
</evidence>
<evidence type="ECO:0000256" key="6">
    <source>
        <dbReference type="ARBA" id="ARBA00022840"/>
    </source>
</evidence>
<dbReference type="PRINTS" id="PR01045">
    <property type="entry name" value="TRNASYNTHGB"/>
</dbReference>
<keyword evidence="6 10" id="KW-0067">ATP-binding</keyword>
<dbReference type="EC" id="6.1.1.14" evidence="10"/>
<evidence type="ECO:0000313" key="12">
    <source>
        <dbReference type="EMBL" id="MET3617295.1"/>
    </source>
</evidence>
<dbReference type="InterPro" id="IPR008909">
    <property type="entry name" value="DALR_anticod-bd"/>
</dbReference>
<evidence type="ECO:0000313" key="13">
    <source>
        <dbReference type="Proteomes" id="UP001549162"/>
    </source>
</evidence>
<dbReference type="Pfam" id="PF02092">
    <property type="entry name" value="tRNA_synt_2f"/>
    <property type="match status" value="1"/>
</dbReference>
<keyword evidence="13" id="KW-1185">Reference proteome</keyword>
<dbReference type="NCBIfam" id="TIGR00211">
    <property type="entry name" value="glyS"/>
    <property type="match status" value="1"/>
</dbReference>
<protein>
    <recommendedName>
        <fullName evidence="10">Glycine--tRNA ligase beta subunit</fullName>
        <ecNumber evidence="10">6.1.1.14</ecNumber>
    </recommendedName>
    <alternativeName>
        <fullName evidence="10">Glycyl-tRNA synthetase beta subunit</fullName>
        <shortName evidence="10">GlyRS</shortName>
    </alternativeName>
</protein>
<dbReference type="Pfam" id="PF05746">
    <property type="entry name" value="DALR_1"/>
    <property type="match status" value="1"/>
</dbReference>
<dbReference type="InterPro" id="IPR015944">
    <property type="entry name" value="Gly-tRNA-synth_bsu"/>
</dbReference>
<reference evidence="12 13" key="1">
    <citation type="submission" date="2024-06" db="EMBL/GenBank/DDBJ databases">
        <title>Genomic Encyclopedia of Type Strains, Phase IV (KMG-IV): sequencing the most valuable type-strain genomes for metagenomic binning, comparative biology and taxonomic classification.</title>
        <authorList>
            <person name="Goeker M."/>
        </authorList>
    </citation>
    <scope>NUCLEOTIDE SEQUENCE [LARGE SCALE GENOMIC DNA]</scope>
    <source>
        <strain evidence="12 13">DSM 21460</strain>
    </source>
</reference>
<comment type="subunit">
    <text evidence="10">Tetramer of two alpha and two beta subunits.</text>
</comment>
<evidence type="ECO:0000256" key="10">
    <source>
        <dbReference type="HAMAP-Rule" id="MF_00255"/>
    </source>
</evidence>
<dbReference type="EMBL" id="JBEPMA010000004">
    <property type="protein sequence ID" value="MET3617295.1"/>
    <property type="molecule type" value="Genomic_DNA"/>
</dbReference>
<evidence type="ECO:0000256" key="5">
    <source>
        <dbReference type="ARBA" id="ARBA00022741"/>
    </source>
</evidence>
<keyword evidence="7 10" id="KW-0648">Protein biosynthesis</keyword>
<accession>A0ABV2J939</accession>
<dbReference type="InterPro" id="IPR009080">
    <property type="entry name" value="tRNAsynth_Ia_anticodon-bd"/>
</dbReference>
<evidence type="ECO:0000256" key="8">
    <source>
        <dbReference type="ARBA" id="ARBA00023146"/>
    </source>
</evidence>
<comment type="subcellular location">
    <subcellularLocation>
        <location evidence="1 10">Cytoplasm</location>
    </subcellularLocation>
</comment>
<evidence type="ECO:0000256" key="2">
    <source>
        <dbReference type="ARBA" id="ARBA00008226"/>
    </source>
</evidence>
<dbReference type="InterPro" id="IPR006194">
    <property type="entry name" value="Gly-tRNA-synth_heterodimer"/>
</dbReference>
<evidence type="ECO:0000259" key="11">
    <source>
        <dbReference type="Pfam" id="PF05746"/>
    </source>
</evidence>
<dbReference type="SUPFAM" id="SSF47323">
    <property type="entry name" value="Anticodon-binding domain of a subclass of class I aminoacyl-tRNA synthetases"/>
    <property type="match status" value="1"/>
</dbReference>
<dbReference type="Gene3D" id="1.10.730.10">
    <property type="entry name" value="Isoleucyl-tRNA Synthetase, Domain 1"/>
    <property type="match status" value="1"/>
</dbReference>
<sequence>MNNYLLEIGVEELPSRFVGMAIEQLKGKAEKLLNEYKIDFEKMYVYATPRRLSLIVKNIAEKQEDSTKEVKGPSAKIAFDENNNPTKPLEGFMKSQGITQEDIIIKEFKGTQYVFANISSGGIKTTEILKNIIPDLIKNINFPKNMRWGGKNIRFARPIRWIVSLFNDEIVEFDFENIPVSNKTHGHRFLGSSNVVVDRVENYEKILKDNYVIINQDDRCETIKFGSNKIAKSLGGEIHSNPELLEELTYIVEYPTPIKGDIKKEYLILPKEVVTTTMIDHLRYIPVYAPNGELLPYFITIRNGNEDYKDIVIAGNEKVLGARLEDAKFFYEDDISKSLEDYVENLNGVMFHEELGTMMQKERRNATLSKKIGKTLLVADEAIEDIERVAHLSKADLTTKMVIEFTELQGVMGSIYAKKSGEKDIVSTAIREQYLPRFAGDELPNTTVGSIFSLADKLDTIAGLFAIGEIPTGSADPFKLRRLAIGVINIIRKTGWKFDLKDILITSLYEYIETLGLTFNHEEVIEKIDEFFLARIKTMLHEEGIRYDIIDSLLRDDEIILEIFEKAQELNTWFEKEDRTNFVDSFVRINNMTKDFDNTEVDKSLFKDEAETNLYNQYLEVHELVSDNIESMEITSAMDNLNSLVKYIDEYFENVMVMTKEEDIKNNRLSLLNSVENDIQRILSIEKIVQ</sequence>
<comment type="caution">
    <text evidence="12">The sequence shown here is derived from an EMBL/GenBank/DDBJ whole genome shotgun (WGS) entry which is preliminary data.</text>
</comment>
<organism evidence="12 13">
    <name type="scientific">Peptoniphilus olsenii</name>
    <dbReference type="NCBI Taxonomy" id="411570"/>
    <lineage>
        <taxon>Bacteria</taxon>
        <taxon>Bacillati</taxon>
        <taxon>Bacillota</taxon>
        <taxon>Tissierellia</taxon>
        <taxon>Tissierellales</taxon>
        <taxon>Peptoniphilaceae</taxon>
        <taxon>Peptoniphilus</taxon>
    </lineage>
</organism>
<feature type="domain" description="DALR anticodon binding" evidence="11">
    <location>
        <begin position="589"/>
        <end position="685"/>
    </location>
</feature>